<name>A0A4P6K2S1_KTERU</name>
<proteinExistence type="predicted"/>
<keyword evidence="2" id="KW-1185">Reference proteome</keyword>
<evidence type="ECO:0000313" key="2">
    <source>
        <dbReference type="Proteomes" id="UP000290365"/>
    </source>
</evidence>
<dbReference type="OrthoDB" id="156752at2"/>
<reference evidence="1 2" key="1">
    <citation type="submission" date="2019-01" db="EMBL/GenBank/DDBJ databases">
        <title>Ktedonosporobacter rubrisoli SCAWS-G2.</title>
        <authorList>
            <person name="Huang Y."/>
            <person name="Yan B."/>
        </authorList>
    </citation>
    <scope>NUCLEOTIDE SEQUENCE [LARGE SCALE GENOMIC DNA]</scope>
    <source>
        <strain evidence="1 2">SCAWS-G2</strain>
    </source>
</reference>
<dbReference type="KEGG" id="kbs:EPA93_40950"/>
<dbReference type="EMBL" id="CP035758">
    <property type="protein sequence ID" value="QBD82010.1"/>
    <property type="molecule type" value="Genomic_DNA"/>
</dbReference>
<dbReference type="RefSeq" id="WP_129893070.1">
    <property type="nucleotide sequence ID" value="NZ_CP035758.1"/>
</dbReference>
<evidence type="ECO:0000313" key="1">
    <source>
        <dbReference type="EMBL" id="QBD82010.1"/>
    </source>
</evidence>
<dbReference type="Proteomes" id="UP000290365">
    <property type="component" value="Chromosome"/>
</dbReference>
<dbReference type="AlphaFoldDB" id="A0A4P6K2S1"/>
<sequence length="251" mass="28582">MLRTSAYSEQQSETWLLERTYHARLRNGKELSVPDFTWAMKQIVNFYVPLSTWQEIAQAEAHAANQQGTPVLLYGESLWVHSKGALVPWGANRNMRTIIFGNAVLQPEAVSGTNYAVRYLDPRRGNFSNASWQAWFASDSATLFDGSDLSTVSFLAPCFQFPYTTHYTVMAADGQLHEYVDRAEARQGFEAFLPQARDHGSSVQTVAFPHLCYYHEITCPDGVYRLEFFGPHMDEQGYQINKVERNGENYI</sequence>
<protein>
    <submittedName>
        <fullName evidence="1">Uncharacterized protein</fullName>
    </submittedName>
</protein>
<accession>A0A4P6K2S1</accession>
<organism evidence="1 2">
    <name type="scientific">Ktedonosporobacter rubrisoli</name>
    <dbReference type="NCBI Taxonomy" id="2509675"/>
    <lineage>
        <taxon>Bacteria</taxon>
        <taxon>Bacillati</taxon>
        <taxon>Chloroflexota</taxon>
        <taxon>Ktedonobacteria</taxon>
        <taxon>Ktedonobacterales</taxon>
        <taxon>Ktedonosporobacteraceae</taxon>
        <taxon>Ktedonosporobacter</taxon>
    </lineage>
</organism>
<gene>
    <name evidence="1" type="ORF">EPA93_40950</name>
</gene>